<dbReference type="GO" id="GO:0016042">
    <property type="term" value="P:lipid catabolic process"/>
    <property type="evidence" value="ECO:0007669"/>
    <property type="project" value="InterPro"/>
</dbReference>
<feature type="chain" id="PRO_5012894942" evidence="1">
    <location>
        <begin position="23"/>
        <end position="125"/>
    </location>
</feature>
<proteinExistence type="predicted"/>
<reference evidence="2" key="1">
    <citation type="journal article" date="2017" name="Parasit. Vectors">
        <title>Sialotranscriptomics of Rhipicephalus zambeziensis reveals intricate expression profiles of secretory proteins and suggests tight temporal transcriptional regulation during blood-feeding.</title>
        <authorList>
            <person name="de Castro M.H."/>
            <person name="de Klerk D."/>
            <person name="Pienaar R."/>
            <person name="Rees D.J.G."/>
            <person name="Mans B.J."/>
        </authorList>
    </citation>
    <scope>NUCLEOTIDE SEQUENCE</scope>
    <source>
        <tissue evidence="2">Salivary glands</tissue>
    </source>
</reference>
<accession>A0A224YB27</accession>
<dbReference type="PANTHER" id="PTHR10041:SF5">
    <property type="entry name" value="LEUCINE-RICH COLIPASE-LIKE PROTEIN 1"/>
    <property type="match status" value="1"/>
</dbReference>
<dbReference type="GO" id="GO:0008047">
    <property type="term" value="F:enzyme activator activity"/>
    <property type="evidence" value="ECO:0007669"/>
    <property type="project" value="InterPro"/>
</dbReference>
<keyword evidence="1" id="KW-0732">Signal</keyword>
<dbReference type="InterPro" id="IPR001981">
    <property type="entry name" value="Colipase"/>
</dbReference>
<dbReference type="GO" id="GO:0007586">
    <property type="term" value="P:digestion"/>
    <property type="evidence" value="ECO:0007669"/>
    <property type="project" value="InterPro"/>
</dbReference>
<feature type="signal peptide" evidence="1">
    <location>
        <begin position="1"/>
        <end position="22"/>
    </location>
</feature>
<evidence type="ECO:0000313" key="2">
    <source>
        <dbReference type="EMBL" id="MAA14887.1"/>
    </source>
</evidence>
<sequence>MTQLLVSCVVLYLTILTLQVATQDDGYQRRVDTPFFNSISQTGYRNRKKSAGQFCRSTSECRDHLCCSTTRRGTTCKPRSRFGYMCTDEQAKGGIYLGGCPCLDGNGECYVYRRRTNIGVCTHIR</sequence>
<dbReference type="Gene3D" id="2.10.80.10">
    <property type="entry name" value="Lipase, subunit A"/>
    <property type="match status" value="1"/>
</dbReference>
<protein>
    <submittedName>
        <fullName evidence="2">Ixodegrin B</fullName>
    </submittedName>
</protein>
<dbReference type="PANTHER" id="PTHR10041">
    <property type="entry name" value="COLIPASE"/>
    <property type="match status" value="1"/>
</dbReference>
<name>A0A224YB27_9ACAR</name>
<evidence type="ECO:0000256" key="1">
    <source>
        <dbReference type="SAM" id="SignalP"/>
    </source>
</evidence>
<dbReference type="AlphaFoldDB" id="A0A224YB27"/>
<organism evidence="2">
    <name type="scientific">Rhipicephalus zambeziensis</name>
    <dbReference type="NCBI Taxonomy" id="60191"/>
    <lineage>
        <taxon>Eukaryota</taxon>
        <taxon>Metazoa</taxon>
        <taxon>Ecdysozoa</taxon>
        <taxon>Arthropoda</taxon>
        <taxon>Chelicerata</taxon>
        <taxon>Arachnida</taxon>
        <taxon>Acari</taxon>
        <taxon>Parasitiformes</taxon>
        <taxon>Ixodida</taxon>
        <taxon>Ixodoidea</taxon>
        <taxon>Ixodidae</taxon>
        <taxon>Rhipicephalinae</taxon>
        <taxon>Rhipicephalus</taxon>
        <taxon>Rhipicephalus</taxon>
    </lineage>
</organism>
<dbReference type="EMBL" id="GFPF01003741">
    <property type="protein sequence ID" value="MAA14887.1"/>
    <property type="molecule type" value="Transcribed_RNA"/>
</dbReference>
<dbReference type="GO" id="GO:0005576">
    <property type="term" value="C:extracellular region"/>
    <property type="evidence" value="ECO:0007669"/>
    <property type="project" value="InterPro"/>
</dbReference>